<dbReference type="InParanoid" id="U5DCG7"/>
<evidence type="ECO:0000256" key="4">
    <source>
        <dbReference type="ARBA" id="ARBA00035204"/>
    </source>
</evidence>
<dbReference type="GO" id="GO:0006412">
    <property type="term" value="P:translation"/>
    <property type="evidence" value="ECO:0007669"/>
    <property type="project" value="UniProtKB-UniRule"/>
</dbReference>
<organism evidence="7 8">
    <name type="scientific">Rubidibacter lacunae KORDI 51-2</name>
    <dbReference type="NCBI Taxonomy" id="582515"/>
    <lineage>
        <taxon>Bacteria</taxon>
        <taxon>Bacillati</taxon>
        <taxon>Cyanobacteriota</taxon>
        <taxon>Cyanophyceae</taxon>
        <taxon>Oscillatoriophycideae</taxon>
        <taxon>Chroococcales</taxon>
        <taxon>Aphanothecaceae</taxon>
        <taxon>Rubidibacter</taxon>
    </lineage>
</organism>
<proteinExistence type="inferred from homology"/>
<keyword evidence="8" id="KW-1185">Reference proteome</keyword>
<evidence type="ECO:0000256" key="3">
    <source>
        <dbReference type="ARBA" id="ARBA00023274"/>
    </source>
</evidence>
<dbReference type="Gene3D" id="1.10.287.310">
    <property type="match status" value="1"/>
</dbReference>
<dbReference type="InterPro" id="IPR001854">
    <property type="entry name" value="Ribosomal_uL29"/>
</dbReference>
<dbReference type="SUPFAM" id="SSF46561">
    <property type="entry name" value="Ribosomal protein L29 (L29p)"/>
    <property type="match status" value="1"/>
</dbReference>
<dbReference type="HAMAP" id="MF_00374">
    <property type="entry name" value="Ribosomal_uL29"/>
    <property type="match status" value="1"/>
</dbReference>
<evidence type="ECO:0000256" key="1">
    <source>
        <dbReference type="ARBA" id="ARBA00009254"/>
    </source>
</evidence>
<dbReference type="PANTHER" id="PTHR10916:SF0">
    <property type="entry name" value="LARGE RIBOSOMAL SUBUNIT PROTEIN UL29C"/>
    <property type="match status" value="1"/>
</dbReference>
<sequence length="98" mass="10874">MAFPNIAEVREWDDAAIAQAIVDIKRQLFQLRLEQAKGELEQPHQFKHARHRLAQLLTVEHERQLAQAATGSEAEVGTDGAPESVTTVGETTSPTEEE</sequence>
<evidence type="ECO:0000256" key="2">
    <source>
        <dbReference type="ARBA" id="ARBA00022980"/>
    </source>
</evidence>
<dbReference type="NCBIfam" id="TIGR00012">
    <property type="entry name" value="L29"/>
    <property type="match status" value="1"/>
</dbReference>
<dbReference type="InterPro" id="IPR050063">
    <property type="entry name" value="Ribosomal_protein_uL29"/>
</dbReference>
<dbReference type="GO" id="GO:0022625">
    <property type="term" value="C:cytosolic large ribosomal subunit"/>
    <property type="evidence" value="ECO:0007669"/>
    <property type="project" value="TreeGrafter"/>
</dbReference>
<comment type="similarity">
    <text evidence="1 5">Belongs to the universal ribosomal protein uL29 family.</text>
</comment>
<dbReference type="Proteomes" id="UP000016960">
    <property type="component" value="Unassembled WGS sequence"/>
</dbReference>
<dbReference type="PANTHER" id="PTHR10916">
    <property type="entry name" value="60S RIBOSOMAL PROTEIN L35/50S RIBOSOMAL PROTEIN L29"/>
    <property type="match status" value="1"/>
</dbReference>
<name>U5DCG7_9CHRO</name>
<evidence type="ECO:0000256" key="5">
    <source>
        <dbReference type="HAMAP-Rule" id="MF_00374"/>
    </source>
</evidence>
<accession>U5DCG7</accession>
<dbReference type="PATRIC" id="fig|582515.4.peg.1287"/>
<protein>
    <recommendedName>
        <fullName evidence="4 5">Large ribosomal subunit protein uL29</fullName>
    </recommendedName>
</protein>
<evidence type="ECO:0000313" key="7">
    <source>
        <dbReference type="EMBL" id="ERN42223.1"/>
    </source>
</evidence>
<dbReference type="FunCoup" id="U5DCG7">
    <property type="interactions" value="354"/>
</dbReference>
<evidence type="ECO:0000256" key="6">
    <source>
        <dbReference type="SAM" id="MobiDB-lite"/>
    </source>
</evidence>
<dbReference type="Pfam" id="PF00831">
    <property type="entry name" value="Ribosomal_L29"/>
    <property type="match status" value="1"/>
</dbReference>
<keyword evidence="3 5" id="KW-0687">Ribonucleoprotein</keyword>
<dbReference type="eggNOG" id="COG0255">
    <property type="taxonomic scope" value="Bacteria"/>
</dbReference>
<dbReference type="AlphaFoldDB" id="U5DCG7"/>
<dbReference type="EMBL" id="ASSJ01000030">
    <property type="protein sequence ID" value="ERN42223.1"/>
    <property type="molecule type" value="Genomic_DNA"/>
</dbReference>
<dbReference type="InterPro" id="IPR036049">
    <property type="entry name" value="Ribosomal_uL29_sf"/>
</dbReference>
<dbReference type="InterPro" id="IPR018254">
    <property type="entry name" value="Ribosomal_uL29_CS"/>
</dbReference>
<dbReference type="OrthoDB" id="9815192at2"/>
<gene>
    <name evidence="5" type="primary">rpmC</name>
    <name evidence="5" type="synonym">rpl29</name>
    <name evidence="7" type="ORF">KR51_00011520</name>
</gene>
<dbReference type="STRING" id="582515.KR51_00011520"/>
<reference evidence="7 8" key="1">
    <citation type="submission" date="2013-05" db="EMBL/GenBank/DDBJ databases">
        <title>Draft genome sequence of Rubidibacter lacunae KORDI 51-2.</title>
        <authorList>
            <person name="Choi D.H."/>
            <person name="Noh J.H."/>
            <person name="Kwon K.-K."/>
            <person name="Lee J.-H."/>
            <person name="Ryu J.-Y."/>
        </authorList>
    </citation>
    <scope>NUCLEOTIDE SEQUENCE [LARGE SCALE GENOMIC DNA]</scope>
    <source>
        <strain evidence="7 8">KORDI 51-2</strain>
    </source>
</reference>
<feature type="compositionally biased region" description="Polar residues" evidence="6">
    <location>
        <begin position="84"/>
        <end position="98"/>
    </location>
</feature>
<comment type="caution">
    <text evidence="7">The sequence shown here is derived from an EMBL/GenBank/DDBJ whole genome shotgun (WGS) entry which is preliminary data.</text>
</comment>
<feature type="region of interest" description="Disordered" evidence="6">
    <location>
        <begin position="66"/>
        <end position="98"/>
    </location>
</feature>
<evidence type="ECO:0000313" key="8">
    <source>
        <dbReference type="Proteomes" id="UP000016960"/>
    </source>
</evidence>
<keyword evidence="2 5" id="KW-0689">Ribosomal protein</keyword>
<dbReference type="PROSITE" id="PS00579">
    <property type="entry name" value="RIBOSOMAL_L29"/>
    <property type="match status" value="1"/>
</dbReference>
<dbReference type="GO" id="GO:0003735">
    <property type="term" value="F:structural constituent of ribosome"/>
    <property type="evidence" value="ECO:0007669"/>
    <property type="project" value="InterPro"/>
</dbReference>